<dbReference type="AlphaFoldDB" id="A0A1Y2BHQ2"/>
<evidence type="ECO:0000259" key="2">
    <source>
        <dbReference type="Pfam" id="PF10650"/>
    </source>
</evidence>
<feature type="region of interest" description="Disordered" evidence="1">
    <location>
        <begin position="1"/>
        <end position="22"/>
    </location>
</feature>
<gene>
    <name evidence="3" type="ORF">BCR39DRAFT_517651</name>
</gene>
<organism evidence="3 4">
    <name type="scientific">Naematelia encephala</name>
    <dbReference type="NCBI Taxonomy" id="71784"/>
    <lineage>
        <taxon>Eukaryota</taxon>
        <taxon>Fungi</taxon>
        <taxon>Dikarya</taxon>
        <taxon>Basidiomycota</taxon>
        <taxon>Agaricomycotina</taxon>
        <taxon>Tremellomycetes</taxon>
        <taxon>Tremellales</taxon>
        <taxon>Naemateliaceae</taxon>
        <taxon>Naematelia</taxon>
    </lineage>
</organism>
<feature type="region of interest" description="Disordered" evidence="1">
    <location>
        <begin position="122"/>
        <end position="200"/>
    </location>
</feature>
<dbReference type="InterPro" id="IPR019607">
    <property type="entry name" value="Putative_zinc-finger_domain"/>
</dbReference>
<dbReference type="OrthoDB" id="2565113at2759"/>
<feature type="compositionally biased region" description="Polar residues" evidence="1">
    <location>
        <begin position="415"/>
        <end position="424"/>
    </location>
</feature>
<evidence type="ECO:0000313" key="4">
    <source>
        <dbReference type="Proteomes" id="UP000193986"/>
    </source>
</evidence>
<proteinExistence type="predicted"/>
<feature type="compositionally biased region" description="Low complexity" evidence="1">
    <location>
        <begin position="559"/>
        <end position="579"/>
    </location>
</feature>
<name>A0A1Y2BHQ2_9TREE</name>
<sequence>MSASPAPNQNAMSPASHGPMSYPIIPTSLTFDPSTNMLRPRTNGTDIASLRSAALNSAKRQKMSMPDHLLNKEEYASSSVSHTNTLLVPLANVDISDDAGNKEEGEISEDEDTMFAAEEVMYDEPIEDQARKSRYSPPRHSTRFTRRSPSSDFRPRPLSQVSSASSSTPTMRRLDNLKANPKGKGREVSPGPVASAPTDISPHEARQYMDIIRNLLQDGFSPDALIRRGATAKYVTAVCEEIVEETKRRQMMSSMARESARANSDGPARSPSVKFEQSPSPDIEISINRERSPTLSSEGLAENMLVQPTSPPQRAALRLVPSSSWTPSSGSSSSKPVPASAVKIDDFPPAREASADSVQTPSATILPPRGSPRPAAQPVSQTLHAGSPYPGPLARLAPIPAPSSPRHAHRRHTSEQQNSSGVDYDVSATTSAAKLPKEPMRFATISGVLNQVPSIGDSQGSLGPVALHTEIATKNALLDTRRKVLESMRARRAALDLKSVDSNSAVQVTITAPTPIAEKSIEDEVADLEQEVLGLQATSDAQPSMKPIESDDESEEGEISSSTPSPPVVTLVSLPSTSSAPPPTRPPRGIKRPNAEDLDGRPVTAPSRSLVPRRRPFGPLQRPHRLLISLDDSESESDEEEGPSTGDAERQRLMEEKEKEIRRLKDLIAAKMKARQPSTPATPATPASVPMSPAPSEEVTLHAVQDPVEAAPLTSSTSLPAGQDQPVDLDMGPGNEMAAKSQESADSEFIASIELNDVRNWFVLSVSETVTLIIIAEQASTLAIEPVAEADGLPVAALEFPVSSSANFREYQPLLSRYPQLANSSVMTSALPNVPLSPVQDPLVATLKTINQSLLSYISLTNRLRRDPNAAMCRSEASGGKCADPTCGDLHLEKGLHPTYEDVGEYIAQVLSAPVPSKTTINAAIVAAKIHLTQDKDKDKGKGKSRKPSPSDVISTTSDELVTLMRQVGLLLRQ</sequence>
<reference evidence="3 4" key="1">
    <citation type="submission" date="2016-07" db="EMBL/GenBank/DDBJ databases">
        <title>Pervasive Adenine N6-methylation of Active Genes in Fungi.</title>
        <authorList>
            <consortium name="DOE Joint Genome Institute"/>
            <person name="Mondo S.J."/>
            <person name="Dannebaum R.O."/>
            <person name="Kuo R.C."/>
            <person name="Labutti K."/>
            <person name="Haridas S."/>
            <person name="Kuo A."/>
            <person name="Salamov A."/>
            <person name="Ahrendt S.R."/>
            <person name="Lipzen A."/>
            <person name="Sullivan W."/>
            <person name="Andreopoulos W.B."/>
            <person name="Clum A."/>
            <person name="Lindquist E."/>
            <person name="Daum C."/>
            <person name="Ramamoorthy G.K."/>
            <person name="Gryganskyi A."/>
            <person name="Culley D."/>
            <person name="Magnuson J.K."/>
            <person name="James T.Y."/>
            <person name="O'Malley M.A."/>
            <person name="Stajich J.E."/>
            <person name="Spatafora J.W."/>
            <person name="Visel A."/>
            <person name="Grigoriev I.V."/>
        </authorList>
    </citation>
    <scope>NUCLEOTIDE SEQUENCE [LARGE SCALE GENOMIC DNA]</scope>
    <source>
        <strain evidence="3 4">68-887.2</strain>
    </source>
</reference>
<feature type="region of interest" description="Disordered" evidence="1">
    <location>
        <begin position="321"/>
        <end position="424"/>
    </location>
</feature>
<dbReference type="Pfam" id="PF10650">
    <property type="entry name" value="zf-C3H1"/>
    <property type="match status" value="1"/>
</dbReference>
<feature type="region of interest" description="Disordered" evidence="1">
    <location>
        <begin position="535"/>
        <end position="658"/>
    </location>
</feature>
<feature type="domain" description="Putative zinc-finger" evidence="2">
    <location>
        <begin position="872"/>
        <end position="892"/>
    </location>
</feature>
<feature type="region of interest" description="Disordered" evidence="1">
    <location>
        <begin position="247"/>
        <end position="291"/>
    </location>
</feature>
<protein>
    <recommendedName>
        <fullName evidence="2">Putative zinc-finger domain-containing protein</fullName>
    </recommendedName>
</protein>
<feature type="region of interest" description="Disordered" evidence="1">
    <location>
        <begin position="935"/>
        <end position="958"/>
    </location>
</feature>
<feature type="compositionally biased region" description="Low complexity" evidence="1">
    <location>
        <begin position="147"/>
        <end position="167"/>
    </location>
</feature>
<comment type="caution">
    <text evidence="3">The sequence shown here is derived from an EMBL/GenBank/DDBJ whole genome shotgun (WGS) entry which is preliminary data.</text>
</comment>
<evidence type="ECO:0000256" key="1">
    <source>
        <dbReference type="SAM" id="MobiDB-lite"/>
    </source>
</evidence>
<feature type="compositionally biased region" description="Acidic residues" evidence="1">
    <location>
        <begin position="631"/>
        <end position="642"/>
    </location>
</feature>
<feature type="compositionally biased region" description="Low complexity" evidence="1">
    <location>
        <begin position="677"/>
        <end position="694"/>
    </location>
</feature>
<feature type="region of interest" description="Disordered" evidence="1">
    <location>
        <begin position="672"/>
        <end position="694"/>
    </location>
</feature>
<feature type="compositionally biased region" description="Polar residues" evidence="1">
    <location>
        <begin position="1"/>
        <end position="13"/>
    </location>
</feature>
<evidence type="ECO:0000313" key="3">
    <source>
        <dbReference type="EMBL" id="ORY34319.1"/>
    </source>
</evidence>
<accession>A0A1Y2BHQ2</accession>
<dbReference type="EMBL" id="MCFC01000003">
    <property type="protein sequence ID" value="ORY34319.1"/>
    <property type="molecule type" value="Genomic_DNA"/>
</dbReference>
<dbReference type="Proteomes" id="UP000193986">
    <property type="component" value="Unassembled WGS sequence"/>
</dbReference>
<feature type="compositionally biased region" description="Basic and acidic residues" evidence="1">
    <location>
        <begin position="647"/>
        <end position="658"/>
    </location>
</feature>
<keyword evidence="4" id="KW-1185">Reference proteome</keyword>
<dbReference type="InParanoid" id="A0A1Y2BHQ2"/>
<feature type="compositionally biased region" description="Low complexity" evidence="1">
    <location>
        <begin position="321"/>
        <end position="340"/>
    </location>
</feature>